<dbReference type="SUPFAM" id="SSF81383">
    <property type="entry name" value="F-box domain"/>
    <property type="match status" value="1"/>
</dbReference>
<evidence type="ECO:0000313" key="3">
    <source>
        <dbReference type="Proteomes" id="UP000724874"/>
    </source>
</evidence>
<dbReference type="Pfam" id="PF00646">
    <property type="entry name" value="F-box"/>
    <property type="match status" value="1"/>
</dbReference>
<keyword evidence="3" id="KW-1185">Reference proteome</keyword>
<sequence>MKPSRAITAKLYWPGLIQQYVLLQIFSHLHPMDVLSLSRTTKALRSILLARHARRVWRSNLASVRALPACPPDLTEPEYASLAFDNWCQVSRRRKPPLCILTSSDHMPTSLV</sequence>
<gene>
    <name evidence="2" type="ORF">CPB84DRAFT_1768713</name>
</gene>
<evidence type="ECO:0000259" key="1">
    <source>
        <dbReference type="Pfam" id="PF00646"/>
    </source>
</evidence>
<dbReference type="InterPro" id="IPR036047">
    <property type="entry name" value="F-box-like_dom_sf"/>
</dbReference>
<dbReference type="AlphaFoldDB" id="A0A9P5TRE7"/>
<protein>
    <recommendedName>
        <fullName evidence="1">F-box domain-containing protein</fullName>
    </recommendedName>
</protein>
<dbReference type="Proteomes" id="UP000724874">
    <property type="component" value="Unassembled WGS sequence"/>
</dbReference>
<comment type="caution">
    <text evidence="2">The sequence shown here is derived from an EMBL/GenBank/DDBJ whole genome shotgun (WGS) entry which is preliminary data.</text>
</comment>
<proteinExistence type="predicted"/>
<organism evidence="2 3">
    <name type="scientific">Gymnopilus junonius</name>
    <name type="common">Spectacular rustgill mushroom</name>
    <name type="synonym">Gymnopilus spectabilis subsp. junonius</name>
    <dbReference type="NCBI Taxonomy" id="109634"/>
    <lineage>
        <taxon>Eukaryota</taxon>
        <taxon>Fungi</taxon>
        <taxon>Dikarya</taxon>
        <taxon>Basidiomycota</taxon>
        <taxon>Agaricomycotina</taxon>
        <taxon>Agaricomycetes</taxon>
        <taxon>Agaricomycetidae</taxon>
        <taxon>Agaricales</taxon>
        <taxon>Agaricineae</taxon>
        <taxon>Hymenogastraceae</taxon>
        <taxon>Gymnopilus</taxon>
    </lineage>
</organism>
<dbReference type="InterPro" id="IPR001810">
    <property type="entry name" value="F-box_dom"/>
</dbReference>
<evidence type="ECO:0000313" key="2">
    <source>
        <dbReference type="EMBL" id="KAF8907254.1"/>
    </source>
</evidence>
<dbReference type="EMBL" id="JADNYJ010000015">
    <property type="protein sequence ID" value="KAF8907254.1"/>
    <property type="molecule type" value="Genomic_DNA"/>
</dbReference>
<name>A0A9P5TRE7_GYMJU</name>
<feature type="domain" description="F-box" evidence="1">
    <location>
        <begin position="21"/>
        <end position="48"/>
    </location>
</feature>
<dbReference type="CDD" id="cd09917">
    <property type="entry name" value="F-box_SF"/>
    <property type="match status" value="1"/>
</dbReference>
<reference evidence="2" key="1">
    <citation type="submission" date="2020-11" db="EMBL/GenBank/DDBJ databases">
        <authorList>
            <consortium name="DOE Joint Genome Institute"/>
            <person name="Ahrendt S."/>
            <person name="Riley R."/>
            <person name="Andreopoulos W."/>
            <person name="LaButti K."/>
            <person name="Pangilinan J."/>
            <person name="Ruiz-duenas F.J."/>
            <person name="Barrasa J.M."/>
            <person name="Sanchez-Garcia M."/>
            <person name="Camarero S."/>
            <person name="Miyauchi S."/>
            <person name="Serrano A."/>
            <person name="Linde D."/>
            <person name="Babiker R."/>
            <person name="Drula E."/>
            <person name="Ayuso-Fernandez I."/>
            <person name="Pacheco R."/>
            <person name="Padilla G."/>
            <person name="Ferreira P."/>
            <person name="Barriuso J."/>
            <person name="Kellner H."/>
            <person name="Castanera R."/>
            <person name="Alfaro M."/>
            <person name="Ramirez L."/>
            <person name="Pisabarro A.G."/>
            <person name="Kuo A."/>
            <person name="Tritt A."/>
            <person name="Lipzen A."/>
            <person name="He G."/>
            <person name="Yan M."/>
            <person name="Ng V."/>
            <person name="Cullen D."/>
            <person name="Martin F."/>
            <person name="Rosso M.-N."/>
            <person name="Henrissat B."/>
            <person name="Hibbett D."/>
            <person name="Martinez A.T."/>
            <person name="Grigoriev I.V."/>
        </authorList>
    </citation>
    <scope>NUCLEOTIDE SEQUENCE</scope>
    <source>
        <strain evidence="2">AH 44721</strain>
    </source>
</reference>
<dbReference type="OrthoDB" id="2322499at2759"/>
<accession>A0A9P5TRE7</accession>